<keyword evidence="1" id="KW-0812">Transmembrane</keyword>
<organism evidence="2 3">
    <name type="scientific">Deinococcus hopiensis KR-140</name>
    <dbReference type="NCBI Taxonomy" id="695939"/>
    <lineage>
        <taxon>Bacteria</taxon>
        <taxon>Thermotogati</taxon>
        <taxon>Deinococcota</taxon>
        <taxon>Deinococci</taxon>
        <taxon>Deinococcales</taxon>
        <taxon>Deinococcaceae</taxon>
        <taxon>Deinococcus</taxon>
    </lineage>
</organism>
<keyword evidence="1" id="KW-0472">Membrane</keyword>
<proteinExistence type="predicted"/>
<dbReference type="EMBL" id="FWWU01000008">
    <property type="protein sequence ID" value="SMB85605.1"/>
    <property type="molecule type" value="Genomic_DNA"/>
</dbReference>
<accession>A0A1W1UWR5</accession>
<feature type="transmembrane region" description="Helical" evidence="1">
    <location>
        <begin position="33"/>
        <end position="50"/>
    </location>
</feature>
<reference evidence="2 3" key="1">
    <citation type="submission" date="2017-04" db="EMBL/GenBank/DDBJ databases">
        <authorList>
            <person name="Afonso C.L."/>
            <person name="Miller P.J."/>
            <person name="Scott M.A."/>
            <person name="Spackman E."/>
            <person name="Goraichik I."/>
            <person name="Dimitrov K.M."/>
            <person name="Suarez D.L."/>
            <person name="Swayne D.E."/>
        </authorList>
    </citation>
    <scope>NUCLEOTIDE SEQUENCE [LARGE SCALE GENOMIC DNA]</scope>
    <source>
        <strain evidence="2 3">KR-140</strain>
    </source>
</reference>
<gene>
    <name evidence="2" type="ORF">SAMN00790413_03469</name>
</gene>
<dbReference type="RefSeq" id="WP_139806703.1">
    <property type="nucleotide sequence ID" value="NZ_FWWU01000008.1"/>
</dbReference>
<sequence>MFKKQLRAAFVEGPPFAIAGGTLVSIAAGNWHFLEYAMLLLGFAFIVLCLQPHYCQLRLRVKYAHLNRLTYLKNSSKDCQ</sequence>
<evidence type="ECO:0000313" key="2">
    <source>
        <dbReference type="EMBL" id="SMB85605.1"/>
    </source>
</evidence>
<name>A0A1W1UWR5_9DEIO</name>
<dbReference type="Proteomes" id="UP000192582">
    <property type="component" value="Unassembled WGS sequence"/>
</dbReference>
<keyword evidence="1" id="KW-1133">Transmembrane helix</keyword>
<evidence type="ECO:0000256" key="1">
    <source>
        <dbReference type="SAM" id="Phobius"/>
    </source>
</evidence>
<feature type="transmembrane region" description="Helical" evidence="1">
    <location>
        <begin position="9"/>
        <end position="27"/>
    </location>
</feature>
<dbReference type="AlphaFoldDB" id="A0A1W1UWR5"/>
<protein>
    <submittedName>
        <fullName evidence="2">Uncharacterized protein</fullName>
    </submittedName>
</protein>
<keyword evidence="3" id="KW-1185">Reference proteome</keyword>
<evidence type="ECO:0000313" key="3">
    <source>
        <dbReference type="Proteomes" id="UP000192582"/>
    </source>
</evidence>